<evidence type="ECO:0000313" key="1">
    <source>
        <dbReference type="EMBL" id="ALU24886.1"/>
    </source>
</evidence>
<dbReference type="GeneID" id="66973477"/>
<evidence type="ECO:0000313" key="2">
    <source>
        <dbReference type="Proteomes" id="UP000069030"/>
    </source>
</evidence>
<sequence length="155" mass="18446">MDKRIFHNVIWDFSEELPETQEELNQEVIAKQIRNFGNSDNWDPTEIIIDQPEVVICYDAIMYSKDDKYINEEIIKFELLPHWEEAGSDRPEFYSTIHATLKADNNQNFPALELLYKLHELFLNKGTPAKLYLDGLEKNEKPKNKYDYFVHIDFD</sequence>
<evidence type="ECO:0008006" key="3">
    <source>
        <dbReference type="Google" id="ProtNLM"/>
    </source>
</evidence>
<accession>A0AAI8G3N0</accession>
<dbReference type="KEGG" id="mod:AS202_01275"/>
<proteinExistence type="predicted"/>
<name>A0AAI8G3N0_9FLAO</name>
<gene>
    <name evidence="1" type="ORF">AS202_01275</name>
</gene>
<reference evidence="1 2" key="1">
    <citation type="journal article" date="2016" name="J. Zhejiang Univ. Sci. B">
        <title>Antibiotic resistance mechanisms of Myroides sp.</title>
        <authorList>
            <person name="Hu S."/>
            <person name="Yuan S."/>
            <person name="Qu H."/>
            <person name="Jiang T."/>
            <person name="Zhou Y."/>
            <person name="Wang M."/>
            <person name="Ming D."/>
        </authorList>
    </citation>
    <scope>NUCLEOTIDE SEQUENCE [LARGE SCALE GENOMIC DNA]</scope>
    <source>
        <strain evidence="1 2">PR63039</strain>
    </source>
</reference>
<dbReference type="AlphaFoldDB" id="A0AAI8G3N0"/>
<dbReference type="Proteomes" id="UP000069030">
    <property type="component" value="Chromosome"/>
</dbReference>
<dbReference type="EMBL" id="CP013690">
    <property type="protein sequence ID" value="ALU24886.1"/>
    <property type="molecule type" value="Genomic_DNA"/>
</dbReference>
<dbReference type="RefSeq" id="WP_006261935.1">
    <property type="nucleotide sequence ID" value="NZ_CP013690.1"/>
</dbReference>
<organism evidence="1 2">
    <name type="scientific">Myroides odoratimimus</name>
    <dbReference type="NCBI Taxonomy" id="76832"/>
    <lineage>
        <taxon>Bacteria</taxon>
        <taxon>Pseudomonadati</taxon>
        <taxon>Bacteroidota</taxon>
        <taxon>Flavobacteriia</taxon>
        <taxon>Flavobacteriales</taxon>
        <taxon>Flavobacteriaceae</taxon>
        <taxon>Myroides</taxon>
    </lineage>
</organism>
<protein>
    <recommendedName>
        <fullName evidence="3">DUF695 domain-containing protein</fullName>
    </recommendedName>
</protein>